<dbReference type="PANTHER" id="PTHR43649">
    <property type="entry name" value="ARABINOSE-BINDING PROTEIN-RELATED"/>
    <property type="match status" value="1"/>
</dbReference>
<dbReference type="SUPFAM" id="SSF53850">
    <property type="entry name" value="Periplasmic binding protein-like II"/>
    <property type="match status" value="1"/>
</dbReference>
<proteinExistence type="inferred from homology"/>
<reference evidence="5" key="1">
    <citation type="submission" date="2023-06" db="EMBL/GenBank/DDBJ databases">
        <title>Gordonia sp. nov. and Pseudochrobactrum sp. nov., two species isolated from the burying beetle Nicrophorus vespilloides.</title>
        <authorList>
            <person name="Poehlein A."/>
            <person name="Guzman J."/>
            <person name="Daniel R."/>
            <person name="Vilcinskas A."/>
        </authorList>
    </citation>
    <scope>NUCLEOTIDE SEQUENCE</scope>
    <source>
        <strain evidence="5">MP11Mi</strain>
    </source>
</reference>
<protein>
    <submittedName>
        <fullName evidence="5">Trehalose-binding lipoprotein LpqY</fullName>
    </submittedName>
</protein>
<name>A0AA97GT16_9ACTN</name>
<keyword evidence="4" id="KW-0812">Transmembrane</keyword>
<dbReference type="AlphaFoldDB" id="A0AA97GT16"/>
<dbReference type="InterPro" id="IPR006059">
    <property type="entry name" value="SBP"/>
</dbReference>
<feature type="transmembrane region" description="Helical" evidence="4">
    <location>
        <begin position="21"/>
        <end position="40"/>
    </location>
</feature>
<evidence type="ECO:0000256" key="4">
    <source>
        <dbReference type="SAM" id="Phobius"/>
    </source>
</evidence>
<keyword evidence="4" id="KW-0472">Membrane</keyword>
<dbReference type="EMBL" id="CP128986">
    <property type="protein sequence ID" value="WOC11141.1"/>
    <property type="molecule type" value="Genomic_DNA"/>
</dbReference>
<keyword evidence="5" id="KW-0449">Lipoprotein</keyword>
<evidence type="ECO:0000256" key="1">
    <source>
        <dbReference type="ARBA" id="ARBA00008520"/>
    </source>
</evidence>
<evidence type="ECO:0000256" key="3">
    <source>
        <dbReference type="ARBA" id="ARBA00022729"/>
    </source>
</evidence>
<evidence type="ECO:0000313" key="5">
    <source>
        <dbReference type="EMBL" id="WOC11141.1"/>
    </source>
</evidence>
<dbReference type="RefSeq" id="WP_420040475.1">
    <property type="nucleotide sequence ID" value="NZ_CP128986.1"/>
</dbReference>
<organism evidence="5">
    <name type="scientific">Gordonia sp. MP11Mi</name>
    <dbReference type="NCBI Taxonomy" id="3022769"/>
    <lineage>
        <taxon>Bacteria</taxon>
        <taxon>Bacillati</taxon>
        <taxon>Actinomycetota</taxon>
        <taxon>Actinomycetes</taxon>
        <taxon>Mycobacteriales</taxon>
        <taxon>Gordoniaceae</taxon>
        <taxon>Gordonia</taxon>
    </lineage>
</organism>
<dbReference type="PANTHER" id="PTHR43649:SF34">
    <property type="entry name" value="ABC TRANSPORTER PERIPLASMIC-BINDING PROTEIN YCJN-RELATED"/>
    <property type="match status" value="1"/>
</dbReference>
<dbReference type="Gene3D" id="3.40.190.10">
    <property type="entry name" value="Periplasmic binding protein-like II"/>
    <property type="match status" value="1"/>
</dbReference>
<comment type="similarity">
    <text evidence="1">Belongs to the bacterial solute-binding protein 1 family.</text>
</comment>
<dbReference type="InterPro" id="IPR050490">
    <property type="entry name" value="Bact_solute-bd_prot1"/>
</dbReference>
<keyword evidence="4" id="KW-1133">Transmembrane helix</keyword>
<evidence type="ECO:0000256" key="2">
    <source>
        <dbReference type="ARBA" id="ARBA00022448"/>
    </source>
</evidence>
<dbReference type="Pfam" id="PF01547">
    <property type="entry name" value="SBP_bac_1"/>
    <property type="match status" value="1"/>
</dbReference>
<keyword evidence="3" id="KW-0732">Signal</keyword>
<keyword evidence="2" id="KW-0813">Transport</keyword>
<sequence length="492" mass="52885">MRPEDSSGDGIGASPPRRRRLWTKLAIAGVAAAVTVPMLTACGSDYERGTLNMYAAADGFDYIDEVAQRCSADSNGEYAISMHMLPKEADMQRLQLARRLAGNDSGLDLMAMDVVWTAEFADAGWAVRVPDDIAEKTRQASLSGPVETVEWKRDDDTAKSLYAIPLWANTQMLWYRPDLMKETIDTAKAPTTWQGMLDDAAKIKDAGGPAAILLQAKQYEGLMVWFNSLLQSAGGQVLDPNDPTKVTLTDTPEHRAATVEALTVMRQVATAPGADPSISNSDEGTARTDMEAGNGAFEINWPFVFAGIKENGAAGEAKIMGDSLTGFKDIIDATADNPTDPRIAKVNDATRKKLNFAAYPGITDGKTAKSTPGGFNLAVASTSKQQDLAFKAASCLTDEQAQKVYAVRGGTPPTIASLYDDADFQLAYPMYEIIRRQLDEGASPRPATPRYQDMSTAITATLSPVGQWNPERKADELGKVAQSAIDGEGIVP</sequence>
<gene>
    <name evidence="5" type="primary">lpqY</name>
    <name evidence="5" type="ORF">MP11Mi_02080</name>
</gene>
<accession>A0AA97GT16</accession>